<dbReference type="AlphaFoldDB" id="A0A1H3ZEN7"/>
<dbReference type="GO" id="GO:0071111">
    <property type="term" value="F:cyclic-guanylate-specific phosphodiesterase activity"/>
    <property type="evidence" value="ECO:0007669"/>
    <property type="project" value="InterPro"/>
</dbReference>
<accession>A0A1H3ZEN7</accession>
<protein>
    <submittedName>
        <fullName evidence="2">EAL domain-containing protein</fullName>
    </submittedName>
</protein>
<dbReference type="InterPro" id="IPR001633">
    <property type="entry name" value="EAL_dom"/>
</dbReference>
<sequence>MKFIADFESNHKCRIIIKSIITMCHDLGYRVVAEGVETKEEFEFLRESQCDFIQGFYFYKPMSQADFEDSLDASL</sequence>
<feature type="domain" description="EAL" evidence="1">
    <location>
        <begin position="1"/>
        <end position="75"/>
    </location>
</feature>
<evidence type="ECO:0000259" key="1">
    <source>
        <dbReference type="PROSITE" id="PS50883"/>
    </source>
</evidence>
<gene>
    <name evidence="2" type="ORF">SAMN04515656_105119</name>
</gene>
<evidence type="ECO:0000313" key="3">
    <source>
        <dbReference type="Proteomes" id="UP000199394"/>
    </source>
</evidence>
<dbReference type="Pfam" id="PF00563">
    <property type="entry name" value="EAL"/>
    <property type="match status" value="1"/>
</dbReference>
<dbReference type="EMBL" id="FNRK01000005">
    <property type="protein sequence ID" value="SEA21772.1"/>
    <property type="molecule type" value="Genomic_DNA"/>
</dbReference>
<dbReference type="CDD" id="cd01948">
    <property type="entry name" value="EAL"/>
    <property type="match status" value="1"/>
</dbReference>
<dbReference type="Gene3D" id="3.20.20.450">
    <property type="entry name" value="EAL domain"/>
    <property type="match status" value="1"/>
</dbReference>
<name>A0A1H3ZEN7_9FIRM</name>
<dbReference type="Proteomes" id="UP000199394">
    <property type="component" value="Unassembled WGS sequence"/>
</dbReference>
<evidence type="ECO:0000313" key="2">
    <source>
        <dbReference type="EMBL" id="SEA21772.1"/>
    </source>
</evidence>
<dbReference type="SUPFAM" id="SSF141868">
    <property type="entry name" value="EAL domain-like"/>
    <property type="match status" value="1"/>
</dbReference>
<organism evidence="2 3">
    <name type="scientific">Eubacterium aggregans</name>
    <dbReference type="NCBI Taxonomy" id="81409"/>
    <lineage>
        <taxon>Bacteria</taxon>
        <taxon>Bacillati</taxon>
        <taxon>Bacillota</taxon>
        <taxon>Clostridia</taxon>
        <taxon>Eubacteriales</taxon>
        <taxon>Eubacteriaceae</taxon>
        <taxon>Eubacterium</taxon>
    </lineage>
</organism>
<dbReference type="PANTHER" id="PTHR33121">
    <property type="entry name" value="CYCLIC DI-GMP PHOSPHODIESTERASE PDEF"/>
    <property type="match status" value="1"/>
</dbReference>
<dbReference type="InterPro" id="IPR035919">
    <property type="entry name" value="EAL_sf"/>
</dbReference>
<keyword evidence="3" id="KW-1185">Reference proteome</keyword>
<proteinExistence type="predicted"/>
<dbReference type="InterPro" id="IPR050706">
    <property type="entry name" value="Cyclic-di-GMP_PDE-like"/>
</dbReference>
<dbReference type="STRING" id="81409.SAMN04515656_105119"/>
<reference evidence="2 3" key="1">
    <citation type="submission" date="2016-10" db="EMBL/GenBank/DDBJ databases">
        <authorList>
            <person name="de Groot N.N."/>
        </authorList>
    </citation>
    <scope>NUCLEOTIDE SEQUENCE [LARGE SCALE GENOMIC DNA]</scope>
    <source>
        <strain evidence="2 3">SR12</strain>
    </source>
</reference>
<dbReference type="PANTHER" id="PTHR33121:SF71">
    <property type="entry name" value="OXYGEN SENSOR PROTEIN DOSP"/>
    <property type="match status" value="1"/>
</dbReference>
<dbReference type="PROSITE" id="PS50883">
    <property type="entry name" value="EAL"/>
    <property type="match status" value="1"/>
</dbReference>